<comment type="pathway">
    <text evidence="1 10">Nucleoside biosynthesis; alpha-ribazole biosynthesis; alpha-ribazole from 5,6-dimethylbenzimidazole: step 1/2.</text>
</comment>
<comment type="caution">
    <text evidence="11">The sequence shown here is derived from an EMBL/GenBank/DDBJ whole genome shotgun (WGS) entry which is preliminary data.</text>
</comment>
<evidence type="ECO:0000256" key="9">
    <source>
        <dbReference type="ARBA" id="ARBA00047340"/>
    </source>
</evidence>
<keyword evidence="7 10" id="KW-0808">Transferase</keyword>
<accession>A0A545TCS0</accession>
<dbReference type="Pfam" id="PF02277">
    <property type="entry name" value="DBI_PRT"/>
    <property type="match status" value="1"/>
</dbReference>
<evidence type="ECO:0000256" key="6">
    <source>
        <dbReference type="ARBA" id="ARBA00022676"/>
    </source>
</evidence>
<dbReference type="GO" id="GO:0008939">
    <property type="term" value="F:nicotinate-nucleotide-dimethylbenzimidazole phosphoribosyltransferase activity"/>
    <property type="evidence" value="ECO:0007669"/>
    <property type="project" value="UniProtKB-UniRule"/>
</dbReference>
<evidence type="ECO:0000313" key="11">
    <source>
        <dbReference type="EMBL" id="TQV74991.1"/>
    </source>
</evidence>
<dbReference type="HAMAP" id="MF_00230">
    <property type="entry name" value="CobT"/>
    <property type="match status" value="1"/>
</dbReference>
<evidence type="ECO:0000256" key="3">
    <source>
        <dbReference type="ARBA" id="ARBA00011991"/>
    </source>
</evidence>
<dbReference type="EC" id="2.4.2.21" evidence="3 10"/>
<dbReference type="AlphaFoldDB" id="A0A545TCS0"/>
<keyword evidence="5 10" id="KW-0169">Cobalamin biosynthesis</keyword>
<organism evidence="11 12">
    <name type="scientific">Aliikangiella marina</name>
    <dbReference type="NCBI Taxonomy" id="1712262"/>
    <lineage>
        <taxon>Bacteria</taxon>
        <taxon>Pseudomonadati</taxon>
        <taxon>Pseudomonadota</taxon>
        <taxon>Gammaproteobacteria</taxon>
        <taxon>Oceanospirillales</taxon>
        <taxon>Pleioneaceae</taxon>
        <taxon>Aliikangiella</taxon>
    </lineage>
</organism>
<evidence type="ECO:0000256" key="10">
    <source>
        <dbReference type="HAMAP-Rule" id="MF_00230"/>
    </source>
</evidence>
<proteinExistence type="inferred from homology"/>
<comment type="similarity">
    <text evidence="2 10">Belongs to the CobT family.</text>
</comment>
<dbReference type="CDD" id="cd02439">
    <property type="entry name" value="DMB-PRT_CobT"/>
    <property type="match status" value="1"/>
</dbReference>
<feature type="active site" description="Proton acceptor" evidence="10">
    <location>
        <position position="310"/>
    </location>
</feature>
<dbReference type="InterPro" id="IPR023195">
    <property type="entry name" value="Nict_dMeBzImd_PRibTrfase_N"/>
</dbReference>
<comment type="catalytic activity">
    <reaction evidence="9 10">
        <text>5,6-dimethylbenzimidazole + nicotinate beta-D-ribonucleotide = alpha-ribazole 5'-phosphate + nicotinate + H(+)</text>
        <dbReference type="Rhea" id="RHEA:11196"/>
        <dbReference type="ChEBI" id="CHEBI:15378"/>
        <dbReference type="ChEBI" id="CHEBI:15890"/>
        <dbReference type="ChEBI" id="CHEBI:32544"/>
        <dbReference type="ChEBI" id="CHEBI:57502"/>
        <dbReference type="ChEBI" id="CHEBI:57918"/>
        <dbReference type="EC" id="2.4.2.21"/>
    </reaction>
</comment>
<dbReference type="Proteomes" id="UP000317839">
    <property type="component" value="Unassembled WGS sequence"/>
</dbReference>
<dbReference type="InterPro" id="IPR017846">
    <property type="entry name" value="Nict_dMeBzImd_PRibTrfase_bact"/>
</dbReference>
<dbReference type="RefSeq" id="WP_142941609.1">
    <property type="nucleotide sequence ID" value="NZ_VIKR01000002.1"/>
</dbReference>
<dbReference type="GO" id="GO:0009236">
    <property type="term" value="P:cobalamin biosynthetic process"/>
    <property type="evidence" value="ECO:0007669"/>
    <property type="project" value="UniProtKB-UniRule"/>
</dbReference>
<keyword evidence="6 10" id="KW-0328">Glycosyltransferase</keyword>
<evidence type="ECO:0000313" key="12">
    <source>
        <dbReference type="Proteomes" id="UP000317839"/>
    </source>
</evidence>
<gene>
    <name evidence="10 11" type="primary">cobT</name>
    <name evidence="11" type="ORF">FLL45_08600</name>
</gene>
<reference evidence="11 12" key="1">
    <citation type="submission" date="2019-06" db="EMBL/GenBank/DDBJ databases">
        <title>Draft genome of Aliikangiella marina GYP-15.</title>
        <authorList>
            <person name="Wang G."/>
        </authorList>
    </citation>
    <scope>NUCLEOTIDE SEQUENCE [LARGE SCALE GENOMIC DNA]</scope>
    <source>
        <strain evidence="11 12">GYP-15</strain>
    </source>
</reference>
<dbReference type="NCBIfam" id="NF000996">
    <property type="entry name" value="PRK00105.1"/>
    <property type="match status" value="1"/>
</dbReference>
<dbReference type="PANTHER" id="PTHR43463">
    <property type="entry name" value="NICOTINATE-NUCLEOTIDE--DIMETHYLBENZIMIDAZOLE PHOSPHORIBOSYLTRANSFERASE"/>
    <property type="match status" value="1"/>
</dbReference>
<sequence>MFQVKPLSFSDELYIQNRIDQKTKPIGALGKLENLAKQLALILGREKVNIQLPMMLIFAGDHGIASEGVSIAPSEVTAQMVTNFLNGGAAINCFCNSVGMTIQVIDCGIINSVNDERLMIQSLGQGTRNFSKEPAMSAEAVEEGLLLGARAARSQLEKGCNVFGFGEMGIGNTSSASALMAALLGLKVTDCVGRGTGIDDRQYQKKVSLIESALSIQGQFLEDPKGALAAYGGFEIVQMVGAMLAVAEAGGVIIVDGFISSVAALFAYKLANNTRDYMIFGHQSAEQGHQKLLSYLCAEPLLSLDLRLGEGTGAALALNLIHCAAAFYNDMASFESAGVTAV</sequence>
<keyword evidence="12" id="KW-1185">Reference proteome</keyword>
<dbReference type="InterPro" id="IPR003200">
    <property type="entry name" value="Nict_dMeBzImd_PRibTrfase"/>
</dbReference>
<dbReference type="EMBL" id="VIKR01000002">
    <property type="protein sequence ID" value="TQV74991.1"/>
    <property type="molecule type" value="Genomic_DNA"/>
</dbReference>
<dbReference type="OrthoDB" id="9781491at2"/>
<evidence type="ECO:0000256" key="2">
    <source>
        <dbReference type="ARBA" id="ARBA00007110"/>
    </source>
</evidence>
<evidence type="ECO:0000256" key="5">
    <source>
        <dbReference type="ARBA" id="ARBA00022573"/>
    </source>
</evidence>
<dbReference type="InterPro" id="IPR036087">
    <property type="entry name" value="Nict_dMeBzImd_PRibTrfase_sf"/>
</dbReference>
<evidence type="ECO:0000256" key="8">
    <source>
        <dbReference type="ARBA" id="ARBA00030686"/>
    </source>
</evidence>
<evidence type="ECO:0000256" key="1">
    <source>
        <dbReference type="ARBA" id="ARBA00005049"/>
    </source>
</evidence>
<dbReference type="PANTHER" id="PTHR43463:SF1">
    <property type="entry name" value="NICOTINATE-NUCLEOTIDE--DIMETHYLBENZIMIDAZOLE PHOSPHORIBOSYLTRANSFERASE"/>
    <property type="match status" value="1"/>
</dbReference>
<protein>
    <recommendedName>
        <fullName evidence="4 10">Nicotinate-nucleotide--dimethylbenzimidazole phosphoribosyltransferase</fullName>
        <shortName evidence="10">NN:DBI PRT</shortName>
        <ecNumber evidence="3 10">2.4.2.21</ecNumber>
    </recommendedName>
    <alternativeName>
        <fullName evidence="8 10">N(1)-alpha-phosphoribosyltransferase</fullName>
    </alternativeName>
</protein>
<evidence type="ECO:0000256" key="7">
    <source>
        <dbReference type="ARBA" id="ARBA00022679"/>
    </source>
</evidence>
<dbReference type="NCBIfam" id="TIGR03160">
    <property type="entry name" value="cobT_DBIPRT"/>
    <property type="match status" value="1"/>
</dbReference>
<name>A0A545TCS0_9GAMM</name>
<dbReference type="SUPFAM" id="SSF52733">
    <property type="entry name" value="Nicotinate mononucleotide:5,6-dimethylbenzimidazole phosphoribosyltransferase (CobT)"/>
    <property type="match status" value="1"/>
</dbReference>
<dbReference type="Gene3D" id="1.10.1610.10">
    <property type="match status" value="1"/>
</dbReference>
<dbReference type="FunFam" id="3.40.50.10210:FF:000001">
    <property type="entry name" value="Nicotinate-nucleotide--dimethylbenzimidazole phosphoribosyltransferase"/>
    <property type="match status" value="1"/>
</dbReference>
<comment type="function">
    <text evidence="10">Catalyzes the synthesis of alpha-ribazole-5'-phosphate from nicotinate mononucleotide (NAMN) and 5,6-dimethylbenzimidazole (DMB).</text>
</comment>
<dbReference type="UniPathway" id="UPA00061">
    <property type="reaction ID" value="UER00516"/>
</dbReference>
<dbReference type="Gene3D" id="3.40.50.10210">
    <property type="match status" value="1"/>
</dbReference>
<evidence type="ECO:0000256" key="4">
    <source>
        <dbReference type="ARBA" id="ARBA00015486"/>
    </source>
</evidence>